<evidence type="ECO:0000313" key="1">
    <source>
        <dbReference type="EMBL" id="QHT95522.1"/>
    </source>
</evidence>
<reference evidence="1" key="1">
    <citation type="journal article" date="2020" name="Nature">
        <title>Giant virus diversity and host interactions through global metagenomics.</title>
        <authorList>
            <person name="Schulz F."/>
            <person name="Roux S."/>
            <person name="Paez-Espino D."/>
            <person name="Jungbluth S."/>
            <person name="Walsh D.A."/>
            <person name="Denef V.J."/>
            <person name="McMahon K.D."/>
            <person name="Konstantinidis K.T."/>
            <person name="Eloe-Fadrosh E.A."/>
            <person name="Kyrpides N.C."/>
            <person name="Woyke T."/>
        </authorList>
    </citation>
    <scope>NUCLEOTIDE SEQUENCE</scope>
    <source>
        <strain evidence="1">GVMAG-M-3300024261-8</strain>
    </source>
</reference>
<dbReference type="EMBL" id="MN740240">
    <property type="protein sequence ID" value="QHT95522.1"/>
    <property type="molecule type" value="Genomic_DNA"/>
</dbReference>
<accession>A0A6C0IR81</accession>
<sequence>MNIALKTTQYSIHNTYLLEKKNNVIVEGTFSKIVFSNQFFTMNGIYFFLALQEFELKHHLNGIFLQFHPYQENNLRLIQEFIRIEYNILDYYRRQNHCNKKISNILSKQLYSGCMKIYRDFKKKPKATTNFDNSHYVIKISGIWETVDEVGLAIKLVVACPP</sequence>
<protein>
    <submittedName>
        <fullName evidence="1">Uncharacterized protein</fullName>
    </submittedName>
</protein>
<name>A0A6C0IR81_9ZZZZ</name>
<organism evidence="1">
    <name type="scientific">viral metagenome</name>
    <dbReference type="NCBI Taxonomy" id="1070528"/>
    <lineage>
        <taxon>unclassified sequences</taxon>
        <taxon>metagenomes</taxon>
        <taxon>organismal metagenomes</taxon>
    </lineage>
</organism>
<proteinExistence type="predicted"/>
<dbReference type="AlphaFoldDB" id="A0A6C0IR81"/>